<organism evidence="4">
    <name type="scientific">Streptomyces aureus</name>
    <dbReference type="NCBI Taxonomy" id="193461"/>
    <lineage>
        <taxon>Bacteria</taxon>
        <taxon>Bacillati</taxon>
        <taxon>Actinomycetota</taxon>
        <taxon>Actinomycetes</taxon>
        <taxon>Kitasatosporales</taxon>
        <taxon>Streptomycetaceae</taxon>
        <taxon>Streptomyces</taxon>
    </lineage>
</organism>
<feature type="compositionally biased region" description="Basic and acidic residues" evidence="2">
    <location>
        <begin position="20"/>
        <end position="29"/>
    </location>
</feature>
<dbReference type="EMBL" id="MH025886">
    <property type="protein sequence ID" value="AYU66242.1"/>
    <property type="molecule type" value="Genomic_DNA"/>
</dbReference>
<evidence type="ECO:0000256" key="1">
    <source>
        <dbReference type="ARBA" id="ARBA00023002"/>
    </source>
</evidence>
<dbReference type="GO" id="GO:0016491">
    <property type="term" value="F:oxidoreductase activity"/>
    <property type="evidence" value="ECO:0007669"/>
    <property type="project" value="UniProtKB-KW"/>
</dbReference>
<feature type="compositionally biased region" description="Low complexity" evidence="2">
    <location>
        <begin position="39"/>
        <end position="56"/>
    </location>
</feature>
<dbReference type="Gene3D" id="3.50.50.60">
    <property type="entry name" value="FAD/NAD(P)-binding domain"/>
    <property type="match status" value="2"/>
</dbReference>
<evidence type="ECO:0000313" key="4">
    <source>
        <dbReference type="EMBL" id="AYU66242.1"/>
    </source>
</evidence>
<dbReference type="PANTHER" id="PTHR43476">
    <property type="entry name" value="3-(3-HYDROXY-PHENYL)PROPIONATE/3-HYDROXYCINNAMIC ACID HYDROXYLASE"/>
    <property type="match status" value="1"/>
</dbReference>
<sequence>MTQSPRTEQTRPTEQTRQTRPAERTEQTRPAHPTRPAERAGQAGQAGAAGRTEQAPRPGPAPAGEEFTADICVVGAAPAGLVLALLLLKSGLRVAVVERARAHQREFRGEILQPGALRLLDHLGVLAGARARGAHEHTRFRLVEGGRALLDIDYRALPAPYDHLLSIPQAHVLDELLLHCEKYDGFTYLDGRRVGALLRTDGRITGVTADGPGGACSVRAHVVVGADGRFSKVRRLAGIEAGRTEAFDSDVLWFKLTDDGSGTRDRETVRDVQVFRAGRSPVLVYDSWPDRIQIGWTLPHKKFKDVAAQGLDHVKEQLALAIPPYARLIREQIGSMRDLSLLDVFSGRAERWADDGLVLIGDAAHTHSPIGAQGINLAIQDAVLVHPLLVAAHHAKDASAHVLSAFERTRSADIEQVMRLQRLQSRAMLSHGTFPPRVRPKLAALLRHTPAYRKVLDRIAYGNPSIRIAEECFVPDVPERRNR</sequence>
<dbReference type="PRINTS" id="PR00420">
    <property type="entry name" value="RNGMNOXGNASE"/>
</dbReference>
<evidence type="ECO:0000256" key="2">
    <source>
        <dbReference type="SAM" id="MobiDB-lite"/>
    </source>
</evidence>
<protein>
    <submittedName>
        <fullName evidence="4">TjhO2</fullName>
    </submittedName>
</protein>
<name>A0A678XDI9_9ACTN</name>
<dbReference type="GO" id="GO:0071949">
    <property type="term" value="F:FAD binding"/>
    <property type="evidence" value="ECO:0007669"/>
    <property type="project" value="InterPro"/>
</dbReference>
<dbReference type="InterPro" id="IPR036188">
    <property type="entry name" value="FAD/NAD-bd_sf"/>
</dbReference>
<proteinExistence type="predicted"/>
<feature type="region of interest" description="Disordered" evidence="2">
    <location>
        <begin position="1"/>
        <end position="63"/>
    </location>
</feature>
<evidence type="ECO:0000259" key="3">
    <source>
        <dbReference type="Pfam" id="PF01494"/>
    </source>
</evidence>
<dbReference type="InterPro" id="IPR050631">
    <property type="entry name" value="PheA/TfdB_FAD_monoxygenase"/>
</dbReference>
<dbReference type="Pfam" id="PF01494">
    <property type="entry name" value="FAD_binding_3"/>
    <property type="match status" value="1"/>
</dbReference>
<dbReference type="PANTHER" id="PTHR43476:SF5">
    <property type="entry name" value="FAD-DEPENDENT MONOOXYGENASE"/>
    <property type="match status" value="1"/>
</dbReference>
<dbReference type="AlphaFoldDB" id="A0A678XDI9"/>
<keyword evidence="1" id="KW-0560">Oxidoreductase</keyword>
<accession>A0A678XDI9</accession>
<dbReference type="InterPro" id="IPR002938">
    <property type="entry name" value="FAD-bd"/>
</dbReference>
<feature type="compositionally biased region" description="Low complexity" evidence="2">
    <location>
        <begin position="1"/>
        <end position="19"/>
    </location>
</feature>
<dbReference type="SUPFAM" id="SSF51905">
    <property type="entry name" value="FAD/NAD(P)-binding domain"/>
    <property type="match status" value="1"/>
</dbReference>
<reference evidence="4" key="1">
    <citation type="submission" date="2018-03" db="EMBL/GenBank/DDBJ databases">
        <title>Multiplexed Activation and Characterization of a Cryptic Gene Cluster Reveal Two Series of Aromatic Polyketides Generated by a Divergent Biosynthetic Pathway.</title>
        <authorList>
            <person name="Ji Z.-Y."/>
            <person name="Nie Q.-Y."/>
            <person name="Yin Y."/>
            <person name="Zhang M."/>
            <person name="Pan H.-X."/>
            <person name="Hou X.-F."/>
            <person name="Tang G.-L."/>
        </authorList>
    </citation>
    <scope>NUCLEOTIDE SEQUENCE</scope>
    <source>
        <strain evidence="4">SP-371</strain>
    </source>
</reference>
<feature type="domain" description="FAD-binding" evidence="3">
    <location>
        <begin position="69"/>
        <end position="419"/>
    </location>
</feature>